<dbReference type="GO" id="GO:0004175">
    <property type="term" value="F:endopeptidase activity"/>
    <property type="evidence" value="ECO:0007669"/>
    <property type="project" value="UniProtKB-ARBA"/>
</dbReference>
<evidence type="ECO:0000256" key="1">
    <source>
        <dbReference type="SAM" id="Phobius"/>
    </source>
</evidence>
<dbReference type="Proteomes" id="UP000184386">
    <property type="component" value="Unassembled WGS sequence"/>
</dbReference>
<feature type="transmembrane region" description="Helical" evidence="1">
    <location>
        <begin position="93"/>
        <end position="116"/>
    </location>
</feature>
<reference evidence="3 4" key="1">
    <citation type="submission" date="2016-11" db="EMBL/GenBank/DDBJ databases">
        <authorList>
            <person name="Jaros S."/>
            <person name="Januszkiewicz K."/>
            <person name="Wedrychowicz H."/>
        </authorList>
    </citation>
    <scope>NUCLEOTIDE SEQUENCE [LARGE SCALE GENOMIC DNA]</scope>
    <source>
        <strain evidence="3 4">DSM 15929</strain>
    </source>
</reference>
<dbReference type="AlphaFoldDB" id="A0A1M7BTL9"/>
<dbReference type="InterPro" id="IPR052710">
    <property type="entry name" value="CAAX_protease"/>
</dbReference>
<dbReference type="OrthoDB" id="9782250at2"/>
<evidence type="ECO:0000313" key="4">
    <source>
        <dbReference type="Proteomes" id="UP000184386"/>
    </source>
</evidence>
<feature type="transmembrane region" description="Helical" evidence="1">
    <location>
        <begin position="21"/>
        <end position="45"/>
    </location>
</feature>
<dbReference type="Pfam" id="PF02517">
    <property type="entry name" value="Rce1-like"/>
    <property type="match status" value="1"/>
</dbReference>
<dbReference type="RefSeq" id="WP_073280176.1">
    <property type="nucleotide sequence ID" value="NZ_FRAC01000039.1"/>
</dbReference>
<proteinExistence type="predicted"/>
<feature type="transmembrane region" description="Helical" evidence="1">
    <location>
        <begin position="136"/>
        <end position="157"/>
    </location>
</feature>
<keyword evidence="4" id="KW-1185">Reference proteome</keyword>
<dbReference type="GO" id="GO:0080120">
    <property type="term" value="P:CAAX-box protein maturation"/>
    <property type="evidence" value="ECO:0007669"/>
    <property type="project" value="UniProtKB-ARBA"/>
</dbReference>
<dbReference type="PANTHER" id="PTHR36435:SF1">
    <property type="entry name" value="CAAX AMINO TERMINAL PROTEASE FAMILY PROTEIN"/>
    <property type="match status" value="1"/>
</dbReference>
<feature type="transmembrane region" description="Helical" evidence="1">
    <location>
        <begin position="212"/>
        <end position="230"/>
    </location>
</feature>
<keyword evidence="1" id="KW-1133">Transmembrane helix</keyword>
<sequence length="233" mass="25557">MDEQKKHIRRRGEIPEEARPGWPEILTALGLYLTGIIMLGIWMMQIPDEKAILRINIGGIGNGLVSLAVLFTACALRVRNLRAFGFRMTERKWLLVGAALGIAAFIGCFVIEGVYFHFITEPNNQADFQTAAKGGALSLFVLIITGAILTPLGEEFVFRGVIANALNRYGAWAGVVGSAAIFGIVHGFNVILFDAFMVGILNGILFRKTKSVWPGVVVHIVYNSLNLLYYSTL</sequence>
<keyword evidence="1" id="KW-0472">Membrane</keyword>
<dbReference type="EMBL" id="FRAC01000039">
    <property type="protein sequence ID" value="SHL58297.1"/>
    <property type="molecule type" value="Genomic_DNA"/>
</dbReference>
<feature type="domain" description="CAAX prenyl protease 2/Lysostaphin resistance protein A-like" evidence="2">
    <location>
        <begin position="138"/>
        <end position="224"/>
    </location>
</feature>
<keyword evidence="1" id="KW-0812">Transmembrane</keyword>
<name>A0A1M7BTL9_9FIRM</name>
<dbReference type="PANTHER" id="PTHR36435">
    <property type="entry name" value="SLR1288 PROTEIN"/>
    <property type="match status" value="1"/>
</dbReference>
<dbReference type="InterPro" id="IPR003675">
    <property type="entry name" value="Rce1/LyrA-like_dom"/>
</dbReference>
<feature type="transmembrane region" description="Helical" evidence="1">
    <location>
        <begin position="169"/>
        <end position="192"/>
    </location>
</feature>
<protein>
    <recommendedName>
        <fullName evidence="2">CAAX prenyl protease 2/Lysostaphin resistance protein A-like domain-containing protein</fullName>
    </recommendedName>
</protein>
<accession>A0A1M7BTL9</accession>
<feature type="transmembrane region" description="Helical" evidence="1">
    <location>
        <begin position="51"/>
        <end position="73"/>
    </location>
</feature>
<evidence type="ECO:0000313" key="3">
    <source>
        <dbReference type="EMBL" id="SHL58297.1"/>
    </source>
</evidence>
<gene>
    <name evidence="3" type="ORF">SAMN02745136_05238</name>
</gene>
<evidence type="ECO:0000259" key="2">
    <source>
        <dbReference type="Pfam" id="PF02517"/>
    </source>
</evidence>
<organism evidence="3 4">
    <name type="scientific">Anaerocolumna jejuensis DSM 15929</name>
    <dbReference type="NCBI Taxonomy" id="1121322"/>
    <lineage>
        <taxon>Bacteria</taxon>
        <taxon>Bacillati</taxon>
        <taxon>Bacillota</taxon>
        <taxon>Clostridia</taxon>
        <taxon>Lachnospirales</taxon>
        <taxon>Lachnospiraceae</taxon>
        <taxon>Anaerocolumna</taxon>
    </lineage>
</organism>
<dbReference type="STRING" id="1121322.SAMN02745136_05238"/>